<evidence type="ECO:0000256" key="7">
    <source>
        <dbReference type="ARBA" id="ARBA00022722"/>
    </source>
</evidence>
<comment type="catalytic activity">
    <reaction evidence="1">
        <text>Endonucleolytic cleavage to 5'-phosphomonoester.</text>
        <dbReference type="EC" id="3.1.26.4"/>
    </reaction>
</comment>
<keyword evidence="7" id="KW-0540">Nuclease</keyword>
<sequence length="188" mass="21720">MRLLIFQNLQKSTGFGINNIKKVKYEVMRDDEKPFVELYADGACSGNPGVGGFGAILKSGKKVREFSACEEMTTNNRMELLGVITALEALKKPCRIRITTDSTYVVNGMTKWIDNWIKQNWKNSRKQEVLNRDLWERLLKAAGRHEIEWVWVRGHNGHVENERCDELARLALEKCRGRKVRPDKLRNS</sequence>
<protein>
    <recommendedName>
        <fullName evidence="6">ribonuclease H</fullName>
        <ecNumber evidence="6">3.1.26.4</ecNumber>
    </recommendedName>
</protein>
<evidence type="ECO:0000256" key="6">
    <source>
        <dbReference type="ARBA" id="ARBA00012180"/>
    </source>
</evidence>
<dbReference type="Pfam" id="PF00075">
    <property type="entry name" value="RNase_H"/>
    <property type="match status" value="1"/>
</dbReference>
<dbReference type="InterPro" id="IPR036397">
    <property type="entry name" value="RNaseH_sf"/>
</dbReference>
<dbReference type="NCBIfam" id="NF001236">
    <property type="entry name" value="PRK00203.1"/>
    <property type="match status" value="1"/>
</dbReference>
<evidence type="ECO:0000259" key="12">
    <source>
        <dbReference type="PROSITE" id="PS50879"/>
    </source>
</evidence>
<evidence type="ECO:0000256" key="2">
    <source>
        <dbReference type="ARBA" id="ARBA00001946"/>
    </source>
</evidence>
<dbReference type="GO" id="GO:0004523">
    <property type="term" value="F:RNA-DNA hybrid ribonuclease activity"/>
    <property type="evidence" value="ECO:0007669"/>
    <property type="project" value="UniProtKB-EC"/>
</dbReference>
<feature type="domain" description="RNase H type-1" evidence="12">
    <location>
        <begin position="32"/>
        <end position="173"/>
    </location>
</feature>
<dbReference type="FunFam" id="3.30.420.10:FF:000089">
    <property type="entry name" value="Ribonuclease H"/>
    <property type="match status" value="1"/>
</dbReference>
<keyword evidence="11" id="KW-0460">Magnesium</keyword>
<evidence type="ECO:0000256" key="1">
    <source>
        <dbReference type="ARBA" id="ARBA00000077"/>
    </source>
</evidence>
<organism evidence="13">
    <name type="scientific">hydrothermal vent metagenome</name>
    <dbReference type="NCBI Taxonomy" id="652676"/>
    <lineage>
        <taxon>unclassified sequences</taxon>
        <taxon>metagenomes</taxon>
        <taxon>ecological metagenomes</taxon>
    </lineage>
</organism>
<keyword evidence="8" id="KW-0479">Metal-binding</keyword>
<reference evidence="13" key="1">
    <citation type="submission" date="2018-06" db="EMBL/GenBank/DDBJ databases">
        <authorList>
            <person name="Zhirakovskaya E."/>
        </authorList>
    </citation>
    <scope>NUCLEOTIDE SEQUENCE</scope>
</reference>
<comment type="similarity">
    <text evidence="4">Belongs to the RNase H family.</text>
</comment>
<dbReference type="InterPro" id="IPR050092">
    <property type="entry name" value="RNase_H"/>
</dbReference>
<dbReference type="PROSITE" id="PS50879">
    <property type="entry name" value="RNASE_H_1"/>
    <property type="match status" value="1"/>
</dbReference>
<evidence type="ECO:0000256" key="8">
    <source>
        <dbReference type="ARBA" id="ARBA00022723"/>
    </source>
</evidence>
<dbReference type="InterPro" id="IPR002156">
    <property type="entry name" value="RNaseH_domain"/>
</dbReference>
<proteinExistence type="inferred from homology"/>
<comment type="subunit">
    <text evidence="5">Monomer.</text>
</comment>
<dbReference type="EC" id="3.1.26.4" evidence="6"/>
<dbReference type="PANTHER" id="PTHR10642">
    <property type="entry name" value="RIBONUCLEASE H1"/>
    <property type="match status" value="1"/>
</dbReference>
<evidence type="ECO:0000256" key="4">
    <source>
        <dbReference type="ARBA" id="ARBA00005300"/>
    </source>
</evidence>
<evidence type="ECO:0000256" key="11">
    <source>
        <dbReference type="ARBA" id="ARBA00022842"/>
    </source>
</evidence>
<gene>
    <name evidence="13" type="ORF">MNBD_NITROSPIRAE03-2028</name>
</gene>
<dbReference type="PANTHER" id="PTHR10642:SF26">
    <property type="entry name" value="RIBONUCLEASE H1"/>
    <property type="match status" value="1"/>
</dbReference>
<evidence type="ECO:0000313" key="13">
    <source>
        <dbReference type="EMBL" id="VAX34640.1"/>
    </source>
</evidence>
<evidence type="ECO:0000256" key="3">
    <source>
        <dbReference type="ARBA" id="ARBA00004065"/>
    </source>
</evidence>
<dbReference type="InterPro" id="IPR012337">
    <property type="entry name" value="RNaseH-like_sf"/>
</dbReference>
<keyword evidence="10 13" id="KW-0378">Hydrolase</keyword>
<dbReference type="AlphaFoldDB" id="A0A3B1DI83"/>
<dbReference type="GO" id="GO:0043137">
    <property type="term" value="P:DNA replication, removal of RNA primer"/>
    <property type="evidence" value="ECO:0007669"/>
    <property type="project" value="TreeGrafter"/>
</dbReference>
<dbReference type="CDD" id="cd09278">
    <property type="entry name" value="RNase_HI_prokaryote_like"/>
    <property type="match status" value="1"/>
</dbReference>
<dbReference type="SUPFAM" id="SSF53098">
    <property type="entry name" value="Ribonuclease H-like"/>
    <property type="match status" value="1"/>
</dbReference>
<evidence type="ECO:0000256" key="10">
    <source>
        <dbReference type="ARBA" id="ARBA00022801"/>
    </source>
</evidence>
<dbReference type="GO" id="GO:0003676">
    <property type="term" value="F:nucleic acid binding"/>
    <property type="evidence" value="ECO:0007669"/>
    <property type="project" value="InterPro"/>
</dbReference>
<dbReference type="GO" id="GO:0046872">
    <property type="term" value="F:metal ion binding"/>
    <property type="evidence" value="ECO:0007669"/>
    <property type="project" value="UniProtKB-KW"/>
</dbReference>
<accession>A0A3B1DI83</accession>
<evidence type="ECO:0000256" key="9">
    <source>
        <dbReference type="ARBA" id="ARBA00022759"/>
    </source>
</evidence>
<dbReference type="Gene3D" id="3.30.420.10">
    <property type="entry name" value="Ribonuclease H-like superfamily/Ribonuclease H"/>
    <property type="match status" value="1"/>
</dbReference>
<name>A0A3B1DI83_9ZZZZ</name>
<comment type="function">
    <text evidence="3">Endonuclease that specifically degrades the RNA of RNA-DNA hybrids.</text>
</comment>
<keyword evidence="9" id="KW-0255">Endonuclease</keyword>
<dbReference type="EMBL" id="UOGI01000361">
    <property type="protein sequence ID" value="VAX34640.1"/>
    <property type="molecule type" value="Genomic_DNA"/>
</dbReference>
<comment type="cofactor">
    <cofactor evidence="2">
        <name>Mg(2+)</name>
        <dbReference type="ChEBI" id="CHEBI:18420"/>
    </cofactor>
</comment>
<dbReference type="InterPro" id="IPR022892">
    <property type="entry name" value="RNaseHI"/>
</dbReference>
<evidence type="ECO:0000256" key="5">
    <source>
        <dbReference type="ARBA" id="ARBA00011245"/>
    </source>
</evidence>
<dbReference type="HAMAP" id="MF_00042">
    <property type="entry name" value="RNase_H"/>
    <property type="match status" value="1"/>
</dbReference>